<dbReference type="PANTHER" id="PTHR23003">
    <property type="entry name" value="RNA RECOGNITION MOTIF RRM DOMAIN CONTAINING PROTEIN"/>
    <property type="match status" value="1"/>
</dbReference>
<dbReference type="PANTHER" id="PTHR23003:SF3">
    <property type="entry name" value="FI21236P1-RELATED"/>
    <property type="match status" value="1"/>
</dbReference>
<evidence type="ECO:0000256" key="3">
    <source>
        <dbReference type="SAM" id="MobiDB-lite"/>
    </source>
</evidence>
<feature type="compositionally biased region" description="Gly residues" evidence="3">
    <location>
        <begin position="129"/>
        <end position="140"/>
    </location>
</feature>
<keyword evidence="1 2" id="KW-0694">RNA-binding</keyword>
<dbReference type="GO" id="GO:0005737">
    <property type="term" value="C:cytoplasm"/>
    <property type="evidence" value="ECO:0007669"/>
    <property type="project" value="TreeGrafter"/>
</dbReference>
<name>A0A7S0WHE3_9CHLO</name>
<evidence type="ECO:0000313" key="5">
    <source>
        <dbReference type="EMBL" id="CAD8666909.1"/>
    </source>
</evidence>
<feature type="compositionally biased region" description="Low complexity" evidence="3">
    <location>
        <begin position="96"/>
        <end position="109"/>
    </location>
</feature>
<protein>
    <recommendedName>
        <fullName evidence="4">RRM domain-containing protein</fullName>
    </recommendedName>
</protein>
<accession>A0A7S0WHE3</accession>
<dbReference type="InterPro" id="IPR035979">
    <property type="entry name" value="RBD_domain_sf"/>
</dbReference>
<dbReference type="AlphaFoldDB" id="A0A7S0WHE3"/>
<dbReference type="InterPro" id="IPR000504">
    <property type="entry name" value="RRM_dom"/>
</dbReference>
<feature type="compositionally biased region" description="Low complexity" evidence="3">
    <location>
        <begin position="119"/>
        <end position="128"/>
    </location>
</feature>
<evidence type="ECO:0000256" key="2">
    <source>
        <dbReference type="PROSITE-ProRule" id="PRU00176"/>
    </source>
</evidence>
<dbReference type="GO" id="GO:0003729">
    <property type="term" value="F:mRNA binding"/>
    <property type="evidence" value="ECO:0007669"/>
    <property type="project" value="TreeGrafter"/>
</dbReference>
<dbReference type="PROSITE" id="PS50102">
    <property type="entry name" value="RRM"/>
    <property type="match status" value="2"/>
</dbReference>
<feature type="domain" description="RRM" evidence="4">
    <location>
        <begin position="13"/>
        <end position="90"/>
    </location>
</feature>
<gene>
    <name evidence="5" type="ORF">CLEI1391_LOCUS2216</name>
</gene>
<dbReference type="GO" id="GO:0005634">
    <property type="term" value="C:nucleus"/>
    <property type="evidence" value="ECO:0007669"/>
    <property type="project" value="TreeGrafter"/>
</dbReference>
<dbReference type="CDD" id="cd00590">
    <property type="entry name" value="RRM_SF"/>
    <property type="match status" value="1"/>
</dbReference>
<dbReference type="EMBL" id="HBFB01004118">
    <property type="protein sequence ID" value="CAD8666909.1"/>
    <property type="molecule type" value="Transcribed_RNA"/>
</dbReference>
<dbReference type="InterPro" id="IPR050374">
    <property type="entry name" value="RRT5_SRSF_SR"/>
</dbReference>
<evidence type="ECO:0000256" key="1">
    <source>
        <dbReference type="ARBA" id="ARBA00022884"/>
    </source>
</evidence>
<dbReference type="InterPro" id="IPR012677">
    <property type="entry name" value="Nucleotide-bd_a/b_plait_sf"/>
</dbReference>
<organism evidence="5">
    <name type="scientific">Chlamydomonas leiostraca</name>
    <dbReference type="NCBI Taxonomy" id="1034604"/>
    <lineage>
        <taxon>Eukaryota</taxon>
        <taxon>Viridiplantae</taxon>
        <taxon>Chlorophyta</taxon>
        <taxon>core chlorophytes</taxon>
        <taxon>Chlorophyceae</taxon>
        <taxon>CS clade</taxon>
        <taxon>Chlamydomonadales</taxon>
        <taxon>Chlamydomonadaceae</taxon>
        <taxon>Chlamydomonas</taxon>
    </lineage>
</organism>
<feature type="domain" description="RRM" evidence="4">
    <location>
        <begin position="154"/>
        <end position="232"/>
    </location>
</feature>
<reference evidence="5" key="1">
    <citation type="submission" date="2021-01" db="EMBL/GenBank/DDBJ databases">
        <authorList>
            <person name="Corre E."/>
            <person name="Pelletier E."/>
            <person name="Niang G."/>
            <person name="Scheremetjew M."/>
            <person name="Finn R."/>
            <person name="Kale V."/>
            <person name="Holt S."/>
            <person name="Cochrane G."/>
            <person name="Meng A."/>
            <person name="Brown T."/>
            <person name="Cohen L."/>
        </authorList>
    </citation>
    <scope>NUCLEOTIDE SEQUENCE</scope>
    <source>
        <strain evidence="5">SAG 11-49</strain>
    </source>
</reference>
<proteinExistence type="predicted"/>
<dbReference type="FunFam" id="3.30.70.330:FF:000034">
    <property type="entry name" value="heterogeneous nuclear ribonucleoprotein M isoform X1"/>
    <property type="match status" value="1"/>
</dbReference>
<dbReference type="SUPFAM" id="SSF54928">
    <property type="entry name" value="RNA-binding domain, RBD"/>
    <property type="match status" value="2"/>
</dbReference>
<sequence>MAEGQDETVRIGKRCFVGNLAWRTSWQDLKDKFRDCGNVVYANVMRDDDGRSKGWGIVEYETPDEALQAINTLNGADLAGRRILVREDREDRDVKAPGAPSGAPAASRSGRGGRGAGRGAAAAPARGAAAGGRGGRGAGRGAPAVERTGESSGLQVVVRGIPWSYTWKELKDMFADFGGSVERADVVYGEDGRSRGYGTVRFTTTDAAQAAIDKFNESEWEGRTLSVFMDKFA</sequence>
<evidence type="ECO:0000259" key="4">
    <source>
        <dbReference type="PROSITE" id="PS50102"/>
    </source>
</evidence>
<feature type="region of interest" description="Disordered" evidence="3">
    <location>
        <begin position="89"/>
        <end position="151"/>
    </location>
</feature>
<dbReference type="Gene3D" id="3.30.70.330">
    <property type="match status" value="2"/>
</dbReference>
<dbReference type="Pfam" id="PF00076">
    <property type="entry name" value="RRM_1"/>
    <property type="match status" value="2"/>
</dbReference>
<dbReference type="SMART" id="SM00360">
    <property type="entry name" value="RRM"/>
    <property type="match status" value="2"/>
</dbReference>